<dbReference type="CDD" id="cd16390">
    <property type="entry name" value="ParB_N_Srx_like"/>
    <property type="match status" value="1"/>
</dbReference>
<accession>A0ABQ6P7Q7</accession>
<dbReference type="Pfam" id="PF08857">
    <property type="entry name" value="ParBc_2"/>
    <property type="match status" value="1"/>
</dbReference>
<reference evidence="1 2" key="1">
    <citation type="submission" date="2023-06" db="EMBL/GenBank/DDBJ databases">
        <title>Draft genome sequence of Novosphingobium sp. strain IK01.</title>
        <authorList>
            <person name="Hatamoto M."/>
            <person name="Ikarashi T."/>
            <person name="Yamaguchi T."/>
        </authorList>
    </citation>
    <scope>NUCLEOTIDE SEQUENCE [LARGE SCALE GENOMIC DNA]</scope>
    <source>
        <strain evidence="1 2">IK01</strain>
    </source>
</reference>
<dbReference type="InterPro" id="IPR036086">
    <property type="entry name" value="ParB/Sulfiredoxin_sf"/>
</dbReference>
<dbReference type="Gene3D" id="1.10.8.10">
    <property type="entry name" value="DNA helicase RuvA subunit, C-terminal domain"/>
    <property type="match status" value="1"/>
</dbReference>
<dbReference type="EMBL" id="BTFW01000001">
    <property type="protein sequence ID" value="GMM60449.1"/>
    <property type="molecule type" value="Genomic_DNA"/>
</dbReference>
<keyword evidence="2" id="KW-1185">Reference proteome</keyword>
<evidence type="ECO:0000313" key="2">
    <source>
        <dbReference type="Proteomes" id="UP001187221"/>
    </source>
</evidence>
<name>A0ABQ6P7Q7_9SPHN</name>
<sequence length="213" mass="24337">MSLAGPIIQPILKAVAIADLRPTQMTVGMREVERKRHDWIARRSVHETEAARYLGAHMIPAVVGPDETWWMLDHHHLALALHLEGVEDVMVSVVARLSHLSRRRFLAFMDAQNWLHPYDARGRRREWKALPHHVAQLEDDPWRSLAGAVRRAGGYAKTGRPYAEFLWADFFRDHFGPRKLAHKFDKTLSDATDLARSHAARHLPGFAGPDEDD</sequence>
<gene>
    <name evidence="1" type="ORF">NUTIK01_12260</name>
</gene>
<evidence type="ECO:0000313" key="1">
    <source>
        <dbReference type="EMBL" id="GMM60449.1"/>
    </source>
</evidence>
<dbReference type="SUPFAM" id="SSF110849">
    <property type="entry name" value="ParB/Sulfiredoxin"/>
    <property type="match status" value="1"/>
</dbReference>
<dbReference type="RefSeq" id="WP_317974247.1">
    <property type="nucleotide sequence ID" value="NZ_BTFW01000001.1"/>
</dbReference>
<dbReference type="PIRSF" id="PIRSF029669">
    <property type="entry name" value="UCP029669"/>
    <property type="match status" value="1"/>
</dbReference>
<organism evidence="1 2">
    <name type="scientific">Novosphingobium pituita</name>
    <dbReference type="NCBI Taxonomy" id="3056842"/>
    <lineage>
        <taxon>Bacteria</taxon>
        <taxon>Pseudomonadati</taxon>
        <taxon>Pseudomonadota</taxon>
        <taxon>Alphaproteobacteria</taxon>
        <taxon>Sphingomonadales</taxon>
        <taxon>Sphingomonadaceae</taxon>
        <taxon>Novosphingobium</taxon>
    </lineage>
</organism>
<protein>
    <submittedName>
        <fullName evidence="1">ParB-like protein</fullName>
    </submittedName>
</protein>
<dbReference type="Proteomes" id="UP001187221">
    <property type="component" value="Unassembled WGS sequence"/>
</dbReference>
<dbReference type="InterPro" id="IPR016932">
    <property type="entry name" value="UCP029669"/>
</dbReference>
<proteinExistence type="predicted"/>
<dbReference type="Gene3D" id="3.90.1530.10">
    <property type="entry name" value="Conserved hypothetical protein from pyrococcus furiosus pfu- 392566-001, ParB domain"/>
    <property type="match status" value="1"/>
</dbReference>
<dbReference type="InterPro" id="IPR014956">
    <property type="entry name" value="ParBc_2"/>
</dbReference>
<comment type="caution">
    <text evidence="1">The sequence shown here is derived from an EMBL/GenBank/DDBJ whole genome shotgun (WGS) entry which is preliminary data.</text>
</comment>